<evidence type="ECO:0000256" key="1">
    <source>
        <dbReference type="SAM" id="Phobius"/>
    </source>
</evidence>
<dbReference type="Proteomes" id="UP000183760">
    <property type="component" value="Unassembled WGS sequence"/>
</dbReference>
<protein>
    <submittedName>
        <fullName evidence="2">Uncharacterized protein</fullName>
    </submittedName>
</protein>
<feature type="transmembrane region" description="Helical" evidence="1">
    <location>
        <begin position="12"/>
        <end position="37"/>
    </location>
</feature>
<dbReference type="AlphaFoldDB" id="A0A511T0Y0"/>
<dbReference type="Proteomes" id="UP000321514">
    <property type="component" value="Unassembled WGS sequence"/>
</dbReference>
<evidence type="ECO:0000313" key="3">
    <source>
        <dbReference type="EMBL" id="SES79120.1"/>
    </source>
</evidence>
<dbReference type="EMBL" id="BJXR01000025">
    <property type="protein sequence ID" value="GEN07811.1"/>
    <property type="molecule type" value="Genomic_DNA"/>
</dbReference>
<dbReference type="EMBL" id="FOIB01000001">
    <property type="protein sequence ID" value="SES79120.1"/>
    <property type="molecule type" value="Genomic_DNA"/>
</dbReference>
<proteinExistence type="predicted"/>
<reference evidence="2 5" key="2">
    <citation type="submission" date="2019-07" db="EMBL/GenBank/DDBJ databases">
        <title>Whole genome shotgun sequence of Myxococcus fulvus NBRC 100333.</title>
        <authorList>
            <person name="Hosoyama A."/>
            <person name="Uohara A."/>
            <person name="Ohji S."/>
            <person name="Ichikawa N."/>
        </authorList>
    </citation>
    <scope>NUCLEOTIDE SEQUENCE [LARGE SCALE GENOMIC DNA]</scope>
    <source>
        <strain evidence="2 5">NBRC 100333</strain>
    </source>
</reference>
<comment type="caution">
    <text evidence="2">The sequence shown here is derived from an EMBL/GenBank/DDBJ whole genome shotgun (WGS) entry which is preliminary data.</text>
</comment>
<reference evidence="3 4" key="1">
    <citation type="submission" date="2016-10" db="EMBL/GenBank/DDBJ databases">
        <authorList>
            <person name="Varghese N."/>
            <person name="Submissions S."/>
        </authorList>
    </citation>
    <scope>NUCLEOTIDE SEQUENCE [LARGE SCALE GENOMIC DNA]</scope>
    <source>
        <strain evidence="3 4">DSM 16525</strain>
    </source>
</reference>
<evidence type="ECO:0000313" key="4">
    <source>
        <dbReference type="Proteomes" id="UP000183760"/>
    </source>
</evidence>
<name>A0A511T0Y0_MYXFU</name>
<keyword evidence="1" id="KW-0812">Transmembrane</keyword>
<sequence>MSPSTHQLITGLWLHLSGILAALLLAMLLMGCFASLFREDHDRA</sequence>
<keyword evidence="1" id="KW-1133">Transmembrane helix</keyword>
<evidence type="ECO:0000313" key="5">
    <source>
        <dbReference type="Proteomes" id="UP000321514"/>
    </source>
</evidence>
<evidence type="ECO:0000313" key="2">
    <source>
        <dbReference type="EMBL" id="GEN07811.1"/>
    </source>
</evidence>
<keyword evidence="1" id="KW-0472">Membrane</keyword>
<keyword evidence="4" id="KW-1185">Reference proteome</keyword>
<dbReference type="RefSeq" id="WP_255316134.1">
    <property type="nucleotide sequence ID" value="NZ_BJXR01000025.1"/>
</dbReference>
<gene>
    <name evidence="2" type="ORF">MFU01_28480</name>
    <name evidence="3" type="ORF">SAMN05443572_101164</name>
</gene>
<organism evidence="2 5">
    <name type="scientific">Myxococcus fulvus</name>
    <dbReference type="NCBI Taxonomy" id="33"/>
    <lineage>
        <taxon>Bacteria</taxon>
        <taxon>Pseudomonadati</taxon>
        <taxon>Myxococcota</taxon>
        <taxon>Myxococcia</taxon>
        <taxon>Myxococcales</taxon>
        <taxon>Cystobacterineae</taxon>
        <taxon>Myxococcaceae</taxon>
        <taxon>Myxococcus</taxon>
    </lineage>
</organism>
<accession>A0A511T0Y0</accession>